<dbReference type="PANTHER" id="PTHR10880:SF48">
    <property type="entry name" value="MORTALITY FACTOR 4 LIKE 2"/>
    <property type="match status" value="1"/>
</dbReference>
<keyword evidence="4" id="KW-0804">Transcription</keyword>
<gene>
    <name evidence="7" type="ORF">FKW44_011892</name>
</gene>
<dbReference type="PANTHER" id="PTHR10880">
    <property type="entry name" value="MORTALITY FACTOR 4-LIKE PROTEIN"/>
    <property type="match status" value="1"/>
</dbReference>
<name>A0A7T8K950_CALRO</name>
<dbReference type="EMBL" id="CP045896">
    <property type="protein sequence ID" value="QQP50768.1"/>
    <property type="molecule type" value="Genomic_DNA"/>
</dbReference>
<dbReference type="Gene3D" id="1.10.274.30">
    <property type="entry name" value="MRG domain"/>
    <property type="match status" value="1"/>
</dbReference>
<dbReference type="GO" id="GO:0006355">
    <property type="term" value="P:regulation of DNA-templated transcription"/>
    <property type="evidence" value="ECO:0007669"/>
    <property type="project" value="InterPro"/>
</dbReference>
<dbReference type="Proteomes" id="UP000595437">
    <property type="component" value="Chromosome 7"/>
</dbReference>
<dbReference type="GO" id="GO:0035267">
    <property type="term" value="C:NuA4 histone acetyltransferase complex"/>
    <property type="evidence" value="ECO:0007669"/>
    <property type="project" value="TreeGrafter"/>
</dbReference>
<protein>
    <submittedName>
        <fullName evidence="7">Mortality factor 4-like protein 1</fullName>
    </submittedName>
</protein>
<keyword evidence="8" id="KW-1185">Reference proteome</keyword>
<proteinExistence type="predicted"/>
<comment type="subcellular location">
    <subcellularLocation>
        <location evidence="1">Nucleus</location>
    </subcellularLocation>
</comment>
<evidence type="ECO:0000256" key="4">
    <source>
        <dbReference type="ARBA" id="ARBA00023163"/>
    </source>
</evidence>
<dbReference type="GO" id="GO:0006325">
    <property type="term" value="P:chromatin organization"/>
    <property type="evidence" value="ECO:0007669"/>
    <property type="project" value="UniProtKB-KW"/>
</dbReference>
<evidence type="ECO:0000259" key="6">
    <source>
        <dbReference type="Pfam" id="PF05712"/>
    </source>
</evidence>
<feature type="domain" description="MRG" evidence="6">
    <location>
        <begin position="1"/>
        <end position="85"/>
    </location>
</feature>
<dbReference type="AlphaFoldDB" id="A0A7T8K950"/>
<evidence type="ECO:0000313" key="7">
    <source>
        <dbReference type="EMBL" id="QQP50768.1"/>
    </source>
</evidence>
<evidence type="ECO:0000256" key="5">
    <source>
        <dbReference type="ARBA" id="ARBA00023242"/>
    </source>
</evidence>
<keyword evidence="3" id="KW-0805">Transcription regulation</keyword>
<dbReference type="InterPro" id="IPR008676">
    <property type="entry name" value="MRG"/>
</dbReference>
<evidence type="ECO:0000256" key="3">
    <source>
        <dbReference type="ARBA" id="ARBA00023015"/>
    </source>
</evidence>
<organism evidence="7 8">
    <name type="scientific">Caligus rogercresseyi</name>
    <name type="common">Sea louse</name>
    <dbReference type="NCBI Taxonomy" id="217165"/>
    <lineage>
        <taxon>Eukaryota</taxon>
        <taxon>Metazoa</taxon>
        <taxon>Ecdysozoa</taxon>
        <taxon>Arthropoda</taxon>
        <taxon>Crustacea</taxon>
        <taxon>Multicrustacea</taxon>
        <taxon>Hexanauplia</taxon>
        <taxon>Copepoda</taxon>
        <taxon>Siphonostomatoida</taxon>
        <taxon>Caligidae</taxon>
        <taxon>Caligus</taxon>
    </lineage>
</organism>
<accession>A0A7T8K950</accession>
<keyword evidence="5" id="KW-0539">Nucleus</keyword>
<dbReference type="Pfam" id="PF05712">
    <property type="entry name" value="MRG"/>
    <property type="match status" value="1"/>
</dbReference>
<evidence type="ECO:0000256" key="2">
    <source>
        <dbReference type="ARBA" id="ARBA00022853"/>
    </source>
</evidence>
<dbReference type="GO" id="GO:0005634">
    <property type="term" value="C:nucleus"/>
    <property type="evidence" value="ECO:0007669"/>
    <property type="project" value="UniProtKB-SubCell"/>
</dbReference>
<evidence type="ECO:0000313" key="8">
    <source>
        <dbReference type="Proteomes" id="UP000595437"/>
    </source>
</evidence>
<sequence>MLGSQLLYKFEREQHADILREHGDSTPMSKIYGAIHLLRLFVKLGGMIAYTLLDEKSIQLLTYYIHDFLAYMKKNASTLFMITDYGTASPEYHRRSL</sequence>
<reference evidence="8" key="1">
    <citation type="submission" date="2021-01" db="EMBL/GenBank/DDBJ databases">
        <title>Caligus Genome Assembly.</title>
        <authorList>
            <person name="Gallardo-Escarate C."/>
        </authorList>
    </citation>
    <scope>NUCLEOTIDE SEQUENCE [LARGE SCALE GENOMIC DNA]</scope>
</reference>
<dbReference type="InterPro" id="IPR038217">
    <property type="entry name" value="MRG_C_sf"/>
</dbReference>
<keyword evidence="2" id="KW-0156">Chromatin regulator</keyword>
<dbReference type="OrthoDB" id="6362933at2759"/>
<evidence type="ECO:0000256" key="1">
    <source>
        <dbReference type="ARBA" id="ARBA00004123"/>
    </source>
</evidence>
<dbReference type="PROSITE" id="PS51640">
    <property type="entry name" value="MRG"/>
    <property type="match status" value="1"/>
</dbReference>
<dbReference type="InterPro" id="IPR026541">
    <property type="entry name" value="MRG_dom"/>
</dbReference>